<dbReference type="EMBL" id="JAGGMR010000001">
    <property type="protein sequence ID" value="MBP2191161.1"/>
    <property type="molecule type" value="Genomic_DNA"/>
</dbReference>
<evidence type="ECO:0000313" key="6">
    <source>
        <dbReference type="Proteomes" id="UP001519325"/>
    </source>
</evidence>
<gene>
    <name evidence="5" type="ORF">BJ987_004062</name>
</gene>
<dbReference type="SUPFAM" id="SSF48498">
    <property type="entry name" value="Tetracyclin repressor-like, C-terminal domain"/>
    <property type="match status" value="1"/>
</dbReference>
<dbReference type="RefSeq" id="WP_209892351.1">
    <property type="nucleotide sequence ID" value="NZ_JAGGMR010000001.1"/>
</dbReference>
<dbReference type="InterPro" id="IPR050109">
    <property type="entry name" value="HTH-type_TetR-like_transc_reg"/>
</dbReference>
<keyword evidence="3" id="KW-0804">Transcription</keyword>
<dbReference type="Gene3D" id="1.10.357.10">
    <property type="entry name" value="Tetracycline Repressor, domain 2"/>
    <property type="match status" value="1"/>
</dbReference>
<feature type="domain" description="BetI-type transcriptional repressor C-terminal" evidence="4">
    <location>
        <begin position="80"/>
        <end position="192"/>
    </location>
</feature>
<name>A0ABS4QHI6_9NOCA</name>
<accession>A0ABS4QHI6</accession>
<dbReference type="InterPro" id="IPR036271">
    <property type="entry name" value="Tet_transcr_reg_TetR-rel_C_sf"/>
</dbReference>
<keyword evidence="1" id="KW-0805">Transcription regulation</keyword>
<evidence type="ECO:0000313" key="5">
    <source>
        <dbReference type="EMBL" id="MBP2191161.1"/>
    </source>
</evidence>
<keyword evidence="6" id="KW-1185">Reference proteome</keyword>
<dbReference type="PANTHER" id="PTHR30055:SF234">
    <property type="entry name" value="HTH-TYPE TRANSCRIPTIONAL REGULATOR BETI"/>
    <property type="match status" value="1"/>
</dbReference>
<dbReference type="InterPro" id="IPR039538">
    <property type="entry name" value="BetI_C"/>
</dbReference>
<dbReference type="PANTHER" id="PTHR30055">
    <property type="entry name" value="HTH-TYPE TRANSCRIPTIONAL REGULATOR RUTR"/>
    <property type="match status" value="1"/>
</dbReference>
<evidence type="ECO:0000256" key="1">
    <source>
        <dbReference type="ARBA" id="ARBA00023015"/>
    </source>
</evidence>
<evidence type="ECO:0000256" key="2">
    <source>
        <dbReference type="ARBA" id="ARBA00023125"/>
    </source>
</evidence>
<protein>
    <submittedName>
        <fullName evidence="5">AcrR family transcriptional regulator</fullName>
    </submittedName>
</protein>
<dbReference type="SUPFAM" id="SSF46689">
    <property type="entry name" value="Homeodomain-like"/>
    <property type="match status" value="1"/>
</dbReference>
<reference evidence="5 6" key="1">
    <citation type="submission" date="2021-03" db="EMBL/GenBank/DDBJ databases">
        <title>Sequencing the genomes of 1000 actinobacteria strains.</title>
        <authorList>
            <person name="Klenk H.-P."/>
        </authorList>
    </citation>
    <scope>NUCLEOTIDE SEQUENCE [LARGE SCALE GENOMIC DNA]</scope>
    <source>
        <strain evidence="5 6">DSM 45516</strain>
    </source>
</reference>
<dbReference type="Proteomes" id="UP001519325">
    <property type="component" value="Unassembled WGS sequence"/>
</dbReference>
<proteinExistence type="predicted"/>
<organism evidence="5 6">
    <name type="scientific">Nocardia goodfellowii</name>
    <dbReference type="NCBI Taxonomy" id="882446"/>
    <lineage>
        <taxon>Bacteria</taxon>
        <taxon>Bacillati</taxon>
        <taxon>Actinomycetota</taxon>
        <taxon>Actinomycetes</taxon>
        <taxon>Mycobacteriales</taxon>
        <taxon>Nocardiaceae</taxon>
        <taxon>Nocardia</taxon>
    </lineage>
</organism>
<dbReference type="Pfam" id="PF13977">
    <property type="entry name" value="TetR_C_6"/>
    <property type="match status" value="1"/>
</dbReference>
<evidence type="ECO:0000256" key="3">
    <source>
        <dbReference type="ARBA" id="ARBA00023163"/>
    </source>
</evidence>
<keyword evidence="2" id="KW-0238">DNA-binding</keyword>
<evidence type="ECO:0000259" key="4">
    <source>
        <dbReference type="Pfam" id="PF13977"/>
    </source>
</evidence>
<dbReference type="InterPro" id="IPR009057">
    <property type="entry name" value="Homeodomain-like_sf"/>
</dbReference>
<comment type="caution">
    <text evidence="5">The sequence shown here is derived from an EMBL/GenBank/DDBJ whole genome shotgun (WGS) entry which is preliminary data.</text>
</comment>
<sequence length="221" mass="24050">MPKRIDPDVRREQIADAVIDEVVAHGLRSVTLARIAARTGLTIGSIRHYFGDTIREVMRFTLSVLMQRAARRATTMSDDPVARLIDVIAFVAPTSDTERRENIALVEYRVMARTDPEMAADIAALSLQGAEVIRSLLRDALADRVIDEEALRREALLLLTLVEGFSCSAALLSTPLHETDVRAVVAATMHRLRDAYPPVEEAAADAATPPQEGPCSVAAPG</sequence>